<accession>A0AAW7ZGQ0</accession>
<keyword evidence="2" id="KW-1185">Reference proteome</keyword>
<dbReference type="RefSeq" id="WP_304545220.1">
    <property type="nucleotide sequence ID" value="NZ_JARPTC010000027.1"/>
</dbReference>
<comment type="caution">
    <text evidence="1">The sequence shown here is derived from an EMBL/GenBank/DDBJ whole genome shotgun (WGS) entry which is preliminary data.</text>
</comment>
<name>A0AAW7ZGQ0_9FIRM</name>
<dbReference type="Proteomes" id="UP001172911">
    <property type="component" value="Unassembled WGS sequence"/>
</dbReference>
<dbReference type="AlphaFoldDB" id="A0AAW7ZGQ0"/>
<reference evidence="1" key="2">
    <citation type="submission" date="2023-03" db="EMBL/GenBank/DDBJ databases">
        <authorList>
            <person name="Zhang Z."/>
        </authorList>
    </citation>
    <scope>NUCLEOTIDE SEQUENCE</scope>
    <source>
        <strain evidence="1">DSA</strain>
    </source>
</reference>
<reference evidence="1" key="1">
    <citation type="journal article" date="2023" name="J. Hazard. Mater.">
        <title>Anaerobic biodegradation of pyrene and benzo[a]pyrene by a new sulfate-reducing Desulforamulus aquiferis strain DSA.</title>
        <authorList>
            <person name="Zhang Z."/>
            <person name="Sun J."/>
            <person name="Gong X."/>
            <person name="Wang C."/>
            <person name="Wang H."/>
        </authorList>
    </citation>
    <scope>NUCLEOTIDE SEQUENCE</scope>
    <source>
        <strain evidence="1">DSA</strain>
    </source>
</reference>
<evidence type="ECO:0000313" key="2">
    <source>
        <dbReference type="Proteomes" id="UP001172911"/>
    </source>
</evidence>
<proteinExistence type="predicted"/>
<gene>
    <name evidence="1" type="ORF">P6N53_16825</name>
</gene>
<feature type="non-terminal residue" evidence="1">
    <location>
        <position position="1"/>
    </location>
</feature>
<protein>
    <submittedName>
        <fullName evidence="1">Uncharacterized protein</fullName>
    </submittedName>
</protein>
<dbReference type="EMBL" id="JARPTC010000027">
    <property type="protein sequence ID" value="MDO7788882.1"/>
    <property type="molecule type" value="Genomic_DNA"/>
</dbReference>
<evidence type="ECO:0000313" key="1">
    <source>
        <dbReference type="EMBL" id="MDO7788882.1"/>
    </source>
</evidence>
<sequence>YEGVSPVSAVCLCGNNNHQIPLPVNLRERSVGNAACPTSYRHANRLSHQRPLSKAGGFSKSVAEHGLRCLARSSTKEYPMRA</sequence>
<organism evidence="1 2">
    <name type="scientific">Desulforamulus aquiferis</name>
    <dbReference type="NCBI Taxonomy" id="1397668"/>
    <lineage>
        <taxon>Bacteria</taxon>
        <taxon>Bacillati</taxon>
        <taxon>Bacillota</taxon>
        <taxon>Clostridia</taxon>
        <taxon>Eubacteriales</taxon>
        <taxon>Peptococcaceae</taxon>
        <taxon>Desulforamulus</taxon>
    </lineage>
</organism>